<name>A0A1L8E4R5_9DIPT</name>
<dbReference type="InterPro" id="IPR040079">
    <property type="entry name" value="Glutathione_S-Trfase"/>
</dbReference>
<dbReference type="InterPro" id="IPR004046">
    <property type="entry name" value="GST_C"/>
</dbReference>
<comment type="similarity">
    <text evidence="1">Belongs to the GST superfamily. Theta family.</text>
</comment>
<evidence type="ECO:0000259" key="7">
    <source>
        <dbReference type="PROSITE" id="PS50404"/>
    </source>
</evidence>
<reference evidence="9" key="1">
    <citation type="submission" date="2016-12" db="EMBL/GenBank/DDBJ databases">
        <title>An insight into the sialome and mialome of the sand fly, Nyssomyia neivai.</title>
        <authorList>
            <person name="Sebastian V."/>
            <person name="Goulart T.M."/>
            <person name="Oliveira W."/>
            <person name="Calvo E."/>
            <person name="Oliveira L.F."/>
            <person name="Pinto M.C."/>
            <person name="Rosselino A.M."/>
            <person name="Ribeiro J.M."/>
        </authorList>
    </citation>
    <scope>NUCLEOTIDE SEQUENCE</scope>
</reference>
<protein>
    <recommendedName>
        <fullName evidence="3">glutathione transferase</fullName>
        <ecNumber evidence="3">2.5.1.18</ecNumber>
    </recommendedName>
    <alternativeName>
        <fullName evidence="5">GST class-theta</fullName>
    </alternativeName>
</protein>
<evidence type="ECO:0000256" key="5">
    <source>
        <dbReference type="ARBA" id="ARBA00041523"/>
    </source>
</evidence>
<dbReference type="SFLD" id="SFLDG01153">
    <property type="entry name" value="Main.4:_Theta-like"/>
    <property type="match status" value="1"/>
</dbReference>
<dbReference type="SUPFAM" id="SSF47616">
    <property type="entry name" value="GST C-terminal domain-like"/>
    <property type="match status" value="1"/>
</dbReference>
<dbReference type="Gene3D" id="1.20.1050.10">
    <property type="match status" value="1"/>
</dbReference>
<evidence type="ECO:0000256" key="2">
    <source>
        <dbReference type="ARBA" id="ARBA00011738"/>
    </source>
</evidence>
<dbReference type="FunFam" id="1.20.1050.10:FF:000007">
    <property type="entry name" value="Glutathione S-transferase 1-1"/>
    <property type="match status" value="1"/>
</dbReference>
<dbReference type="PANTHER" id="PTHR43969:SF9">
    <property type="entry name" value="GLUTATHIONE S TRANSFERASE D10, ISOFORM A-RELATED"/>
    <property type="match status" value="1"/>
</dbReference>
<dbReference type="EMBL" id="GFDF01000361">
    <property type="protein sequence ID" value="JAV13723.1"/>
    <property type="molecule type" value="Transcribed_RNA"/>
</dbReference>
<dbReference type="PROSITE" id="PS50404">
    <property type="entry name" value="GST_NTER"/>
    <property type="match status" value="1"/>
</dbReference>
<dbReference type="FunFam" id="3.40.30.10:FF:000034">
    <property type="entry name" value="glutathione S-transferase 1"/>
    <property type="match status" value="1"/>
</dbReference>
<dbReference type="SFLD" id="SFLDG00358">
    <property type="entry name" value="Main_(cytGST)"/>
    <property type="match status" value="1"/>
</dbReference>
<dbReference type="EC" id="2.5.1.18" evidence="3"/>
<evidence type="ECO:0000256" key="3">
    <source>
        <dbReference type="ARBA" id="ARBA00012452"/>
    </source>
</evidence>
<dbReference type="AlphaFoldDB" id="A0A1L8E4R5"/>
<dbReference type="InterPro" id="IPR036282">
    <property type="entry name" value="Glutathione-S-Trfase_C_sf"/>
</dbReference>
<dbReference type="InterPro" id="IPR004045">
    <property type="entry name" value="Glutathione_S-Trfase_N"/>
</dbReference>
<dbReference type="GO" id="GO:0006749">
    <property type="term" value="P:glutathione metabolic process"/>
    <property type="evidence" value="ECO:0007669"/>
    <property type="project" value="TreeGrafter"/>
</dbReference>
<comment type="catalytic activity">
    <reaction evidence="6">
        <text>RX + glutathione = an S-substituted glutathione + a halide anion + H(+)</text>
        <dbReference type="Rhea" id="RHEA:16437"/>
        <dbReference type="ChEBI" id="CHEBI:15378"/>
        <dbReference type="ChEBI" id="CHEBI:16042"/>
        <dbReference type="ChEBI" id="CHEBI:17792"/>
        <dbReference type="ChEBI" id="CHEBI:57925"/>
        <dbReference type="ChEBI" id="CHEBI:90779"/>
        <dbReference type="EC" id="2.5.1.18"/>
    </reaction>
</comment>
<evidence type="ECO:0000259" key="8">
    <source>
        <dbReference type="PROSITE" id="PS50405"/>
    </source>
</evidence>
<dbReference type="InterPro" id="IPR010987">
    <property type="entry name" value="Glutathione-S-Trfase_C-like"/>
</dbReference>
<feature type="domain" description="GST C-terminal" evidence="8">
    <location>
        <begin position="89"/>
        <end position="216"/>
    </location>
</feature>
<evidence type="ECO:0000256" key="4">
    <source>
        <dbReference type="ARBA" id="ARBA00022679"/>
    </source>
</evidence>
<accession>A0A1L8E4R5</accession>
<evidence type="ECO:0000313" key="9">
    <source>
        <dbReference type="EMBL" id="JAV13723.1"/>
    </source>
</evidence>
<dbReference type="SFLD" id="SFLDS00019">
    <property type="entry name" value="Glutathione_Transferase_(cytos"/>
    <property type="match status" value="1"/>
</dbReference>
<organism evidence="9">
    <name type="scientific">Nyssomyia neivai</name>
    <dbReference type="NCBI Taxonomy" id="330878"/>
    <lineage>
        <taxon>Eukaryota</taxon>
        <taxon>Metazoa</taxon>
        <taxon>Ecdysozoa</taxon>
        <taxon>Arthropoda</taxon>
        <taxon>Hexapoda</taxon>
        <taxon>Insecta</taxon>
        <taxon>Pterygota</taxon>
        <taxon>Neoptera</taxon>
        <taxon>Endopterygota</taxon>
        <taxon>Diptera</taxon>
        <taxon>Nematocera</taxon>
        <taxon>Psychodoidea</taxon>
        <taxon>Psychodidae</taxon>
        <taxon>Nyssomyia</taxon>
    </lineage>
</organism>
<feature type="domain" description="GST N-terminal" evidence="7">
    <location>
        <begin position="2"/>
        <end position="83"/>
    </location>
</feature>
<proteinExistence type="inferred from homology"/>
<comment type="subunit">
    <text evidence="2">Homodimer.</text>
</comment>
<evidence type="ECO:0000256" key="6">
    <source>
        <dbReference type="ARBA" id="ARBA00047960"/>
    </source>
</evidence>
<dbReference type="SUPFAM" id="SSF52833">
    <property type="entry name" value="Thioredoxin-like"/>
    <property type="match status" value="1"/>
</dbReference>
<dbReference type="PROSITE" id="PS50405">
    <property type="entry name" value="GST_CTER"/>
    <property type="match status" value="1"/>
</dbReference>
<dbReference type="CDD" id="cd03045">
    <property type="entry name" value="GST_N_Delta_Epsilon"/>
    <property type="match status" value="1"/>
</dbReference>
<keyword evidence="4 9" id="KW-0808">Transferase</keyword>
<dbReference type="PANTHER" id="PTHR43969">
    <property type="entry name" value="GLUTATHIONE S TRANSFERASE D10, ISOFORM A-RELATED"/>
    <property type="match status" value="1"/>
</dbReference>
<sequence length="221" mass="24592">MAPLKLYHFPISAPSRGALLAIRNLNLDVEIIEVDLINKAQLSADFVKINPQHTVPTLDDNGFYLWESRAIATYLVNSKAPGNALYPTDPKIRATVDSRLYFDGSNLYPKARDIMFPILFLGVKEVDDTKKQILYQALEFMNTFLDGQEWFAADHPTLADLALLSSFTSILYAGANVSKYTNLLAWYKRCATLPGFEENEAGAKAFGQAVKSKAGFTGTWD</sequence>
<dbReference type="InterPro" id="IPR036249">
    <property type="entry name" value="Thioredoxin-like_sf"/>
</dbReference>
<dbReference type="CDD" id="cd03177">
    <property type="entry name" value="GST_C_Delta_Epsilon"/>
    <property type="match status" value="1"/>
</dbReference>
<dbReference type="Gene3D" id="3.40.30.10">
    <property type="entry name" value="Glutaredoxin"/>
    <property type="match status" value="1"/>
</dbReference>
<dbReference type="Pfam" id="PF00043">
    <property type="entry name" value="GST_C"/>
    <property type="match status" value="1"/>
</dbReference>
<evidence type="ECO:0000256" key="1">
    <source>
        <dbReference type="ARBA" id="ARBA00009899"/>
    </source>
</evidence>
<dbReference type="GO" id="GO:0004364">
    <property type="term" value="F:glutathione transferase activity"/>
    <property type="evidence" value="ECO:0007669"/>
    <property type="project" value="UniProtKB-EC"/>
</dbReference>
<dbReference type="Pfam" id="PF02798">
    <property type="entry name" value="GST_N"/>
    <property type="match status" value="1"/>
</dbReference>